<evidence type="ECO:0008006" key="5">
    <source>
        <dbReference type="Google" id="ProtNLM"/>
    </source>
</evidence>
<evidence type="ECO:0000313" key="3">
    <source>
        <dbReference type="EMBL" id="ATD08969.1"/>
    </source>
</evidence>
<reference evidence="3 4" key="1">
    <citation type="submission" date="2015-06" db="EMBL/GenBank/DDBJ databases">
        <authorList>
            <person name="Xie B.-B."/>
            <person name="Rong J.-C."/>
            <person name="Qin Q.-L."/>
            <person name="Zhang Y.-Z."/>
        </authorList>
    </citation>
    <scope>NUCLEOTIDE SEQUENCE [LARGE SCALE GENOMIC DNA]</scope>
    <source>
        <strain evidence="3 4">JCM 20779</strain>
    </source>
</reference>
<dbReference type="Pfam" id="PF04422">
    <property type="entry name" value="FrhB_FdhB_N"/>
    <property type="match status" value="1"/>
</dbReference>
<accession>A0ABM6NJ01</accession>
<dbReference type="InterPro" id="IPR045220">
    <property type="entry name" value="FRHB/FDHB/HCAR-like"/>
</dbReference>
<proteinExistence type="predicted"/>
<organism evidence="3 4">
    <name type="scientific">Pseudoalteromonas piscicida</name>
    <dbReference type="NCBI Taxonomy" id="43662"/>
    <lineage>
        <taxon>Bacteria</taxon>
        <taxon>Pseudomonadati</taxon>
        <taxon>Pseudomonadota</taxon>
        <taxon>Gammaproteobacteria</taxon>
        <taxon>Alteromonadales</taxon>
        <taxon>Pseudoalteromonadaceae</taxon>
        <taxon>Pseudoalteromonas</taxon>
    </lineage>
</organism>
<keyword evidence="4" id="KW-1185">Reference proteome</keyword>
<dbReference type="InterPro" id="IPR007516">
    <property type="entry name" value="Co_F420_Hydgase/DH_bsu_N"/>
</dbReference>
<feature type="domain" description="Coenzyme F420 hydrogenase/dehydrogenase beta subunit C-terminal" evidence="2">
    <location>
        <begin position="179"/>
        <end position="350"/>
    </location>
</feature>
<dbReference type="PANTHER" id="PTHR31332:SF0">
    <property type="entry name" value="7-HYDROXYMETHYL CHLOROPHYLL A REDUCTASE, CHLOROPLASTIC"/>
    <property type="match status" value="1"/>
</dbReference>
<sequence length="469" mass="53802">MNINEFNDKKKFSEASGIISLIDSRISLRLNKYGLYEESIDSADYEELDPKCINVTPYLNSSLNEGDISEELFSNNEEVQYDNRLGYFCGLYVGHVFEGDYRKNASSGGVGTWILKELLAQKLVDGVIHVKENEDKSSPILFSYQISRNLKEVKEGAKTKYYPVELSEILKTVKNEKGKFAIVGIPSFIMAIRLLAKEEPIFSDKIAYTIGLICGHQKSSKFAEYMAWQVGIKPGNLKHIDFRYKIDGLRADKYAIKMEGLINGEEKTIIKLKDELGGQNWGLGYFKPLASDYTDDVFNETADIVVGDAWLPEYTGDSLGNNILIVRNQLLNSLIEKSIESGVLKLDKVNSEKIFQSQAAHYRHTKEELPYRIYNKKNGNRWYPKLRVEPSNSLPITRKLVQRIRIIISEKSHLYYKVAVEKGDVGYFERKMRFYELIYNFVYLLMGIQNKGLIGTLKYFKCRLTRSKS</sequence>
<dbReference type="RefSeq" id="WP_010368543.1">
    <property type="nucleotide sequence ID" value="NZ_CP011924.1"/>
</dbReference>
<protein>
    <recommendedName>
        <fullName evidence="5">Coenzyme F420 hydrogenase</fullName>
    </recommendedName>
</protein>
<dbReference type="PANTHER" id="PTHR31332">
    <property type="entry name" value="7-HYDROXYMETHYL CHLOROPHYLL A REDUCTASE, CHLOROPLASTIC"/>
    <property type="match status" value="1"/>
</dbReference>
<dbReference type="Pfam" id="PF04432">
    <property type="entry name" value="FrhB_FdhB_C"/>
    <property type="match status" value="1"/>
</dbReference>
<feature type="domain" description="Coenzyme F420 hydrogenase/dehydrogenase beta subunit N-terminal" evidence="1">
    <location>
        <begin position="92"/>
        <end position="171"/>
    </location>
</feature>
<evidence type="ECO:0000259" key="1">
    <source>
        <dbReference type="Pfam" id="PF04422"/>
    </source>
</evidence>
<gene>
    <name evidence="3" type="ORF">PPIS_a4326</name>
</gene>
<dbReference type="Proteomes" id="UP000016521">
    <property type="component" value="Chromosome I"/>
</dbReference>
<evidence type="ECO:0000259" key="2">
    <source>
        <dbReference type="Pfam" id="PF04432"/>
    </source>
</evidence>
<name>A0ABM6NJ01_PSEO7</name>
<evidence type="ECO:0000313" key="4">
    <source>
        <dbReference type="Proteomes" id="UP000016521"/>
    </source>
</evidence>
<dbReference type="EMBL" id="CP011924">
    <property type="protein sequence ID" value="ATD08969.1"/>
    <property type="molecule type" value="Genomic_DNA"/>
</dbReference>
<dbReference type="InterPro" id="IPR007525">
    <property type="entry name" value="FrhB_FdhB_C"/>
</dbReference>